<dbReference type="SUPFAM" id="SSF103473">
    <property type="entry name" value="MFS general substrate transporter"/>
    <property type="match status" value="1"/>
</dbReference>
<comment type="caution">
    <text evidence="7">The sequence shown here is derived from an EMBL/GenBank/DDBJ whole genome shotgun (WGS) entry which is preliminary data.</text>
</comment>
<dbReference type="PANTHER" id="PTHR23508">
    <property type="entry name" value="CARBOXYLIC ACID TRANSPORTER PROTEIN HOMOLOG"/>
    <property type="match status" value="1"/>
</dbReference>
<feature type="transmembrane region" description="Helical" evidence="5">
    <location>
        <begin position="440"/>
        <end position="461"/>
    </location>
</feature>
<feature type="transmembrane region" description="Helical" evidence="5">
    <location>
        <begin position="372"/>
        <end position="394"/>
    </location>
</feature>
<evidence type="ECO:0000259" key="6">
    <source>
        <dbReference type="PROSITE" id="PS50850"/>
    </source>
</evidence>
<organism evidence="7 8">
    <name type="scientific">Rhodopirellula europaea 6C</name>
    <dbReference type="NCBI Taxonomy" id="1263867"/>
    <lineage>
        <taxon>Bacteria</taxon>
        <taxon>Pseudomonadati</taxon>
        <taxon>Planctomycetota</taxon>
        <taxon>Planctomycetia</taxon>
        <taxon>Pirellulales</taxon>
        <taxon>Pirellulaceae</taxon>
        <taxon>Rhodopirellula</taxon>
    </lineage>
</organism>
<evidence type="ECO:0000256" key="4">
    <source>
        <dbReference type="ARBA" id="ARBA00023136"/>
    </source>
</evidence>
<dbReference type="AlphaFoldDB" id="M2ANE4"/>
<reference evidence="7" key="1">
    <citation type="submission" date="2012-11" db="EMBL/GenBank/DDBJ databases">
        <title>Permanent draft genomes of Rhodopirellula europaea strain SH398 and 6C.</title>
        <authorList>
            <person name="Richter M."/>
            <person name="Richter-Heitmann T."/>
            <person name="Frank C."/>
            <person name="Harder J."/>
            <person name="Glockner F.O."/>
        </authorList>
    </citation>
    <scope>NUCLEOTIDE SEQUENCE</scope>
    <source>
        <strain evidence="7">6C</strain>
    </source>
</reference>
<dbReference type="InterPro" id="IPR020846">
    <property type="entry name" value="MFS_dom"/>
</dbReference>
<keyword evidence="2 5" id="KW-0812">Transmembrane</keyword>
<dbReference type="PATRIC" id="fig|1263867.3.peg.688"/>
<name>M2ANE4_9BACT</name>
<dbReference type="EMBL" id="ANMO01000030">
    <property type="protein sequence ID" value="EMB18645.1"/>
    <property type="molecule type" value="Genomic_DNA"/>
</dbReference>
<evidence type="ECO:0000256" key="3">
    <source>
        <dbReference type="ARBA" id="ARBA00022989"/>
    </source>
</evidence>
<protein>
    <submittedName>
        <fullName evidence="7">Transmembrane transport protein</fullName>
    </submittedName>
</protein>
<dbReference type="PROSITE" id="PS50850">
    <property type="entry name" value="MFS"/>
    <property type="match status" value="1"/>
</dbReference>
<evidence type="ECO:0000256" key="2">
    <source>
        <dbReference type="ARBA" id="ARBA00022692"/>
    </source>
</evidence>
<evidence type="ECO:0000313" key="7">
    <source>
        <dbReference type="EMBL" id="EMB18645.1"/>
    </source>
</evidence>
<gene>
    <name evidence="7" type="ORF">RE6C_00639</name>
</gene>
<reference evidence="7" key="2">
    <citation type="journal article" date="2013" name="Mar. Genomics">
        <title>Expression of sulfatases in Rhodopirellula baltica and the diversity of sulfatases in the genus Rhodopirellula.</title>
        <authorList>
            <person name="Wegner C.E."/>
            <person name="Richter-Heitmann T."/>
            <person name="Klindworth A."/>
            <person name="Klockow C."/>
            <person name="Richter M."/>
            <person name="Achstetter T."/>
            <person name="Glockner F.O."/>
            <person name="Harder J."/>
        </authorList>
    </citation>
    <scope>NUCLEOTIDE SEQUENCE [LARGE SCALE GENOMIC DNA]</scope>
    <source>
        <strain evidence="7">6C</strain>
    </source>
</reference>
<feature type="transmembrane region" description="Helical" evidence="5">
    <location>
        <begin position="172"/>
        <end position="198"/>
    </location>
</feature>
<dbReference type="CDD" id="cd17371">
    <property type="entry name" value="MFS_MucK"/>
    <property type="match status" value="1"/>
</dbReference>
<keyword evidence="8" id="KW-1185">Reference proteome</keyword>
<feature type="transmembrane region" description="Helical" evidence="5">
    <location>
        <begin position="138"/>
        <end position="160"/>
    </location>
</feature>
<accession>M2ANE4</accession>
<comment type="subcellular location">
    <subcellularLocation>
        <location evidence="1">Membrane</location>
        <topology evidence="1">Multi-pass membrane protein</topology>
    </subcellularLocation>
</comment>
<keyword evidence="3 5" id="KW-1133">Transmembrane helix</keyword>
<feature type="transmembrane region" description="Helical" evidence="5">
    <location>
        <begin position="81"/>
        <end position="101"/>
    </location>
</feature>
<feature type="transmembrane region" description="Helical" evidence="5">
    <location>
        <begin position="349"/>
        <end position="366"/>
    </location>
</feature>
<dbReference type="GO" id="GO:0046943">
    <property type="term" value="F:carboxylic acid transmembrane transporter activity"/>
    <property type="evidence" value="ECO:0007669"/>
    <property type="project" value="TreeGrafter"/>
</dbReference>
<feature type="transmembrane region" description="Helical" evidence="5">
    <location>
        <begin position="414"/>
        <end position="434"/>
    </location>
</feature>
<dbReference type="Pfam" id="PF07690">
    <property type="entry name" value="MFS_1"/>
    <property type="match status" value="1"/>
</dbReference>
<dbReference type="Gene3D" id="1.20.1250.20">
    <property type="entry name" value="MFS general substrate transporter like domains"/>
    <property type="match status" value="2"/>
</dbReference>
<feature type="domain" description="Major facilitator superfamily (MFS) profile" evidence="6">
    <location>
        <begin position="40"/>
        <end position="465"/>
    </location>
</feature>
<feature type="transmembrane region" description="Helical" evidence="5">
    <location>
        <begin position="37"/>
        <end position="61"/>
    </location>
</feature>
<dbReference type="Proteomes" id="UP000011529">
    <property type="component" value="Unassembled WGS sequence"/>
</dbReference>
<keyword evidence="4 5" id="KW-0472">Membrane</keyword>
<sequence>MSAFRFVTSFACSVSLSRFIDPLSHSSIASSPSKATIAIVCFIAAIGFAFDIYELLMLPLILRPALQELGGISPGTPEFEYWRGMLFFVPAMVGGIFGLFGGYLTDLWGRRRVLTYSILLYAFAALASGFVTSIGMLMFLRCLVFVGVCVEFVAAVAWVAELFPNIKYREAALGYTQAFSSVGGLLVTAANYLAIQYASSLPEIAGGHEAWRYTVVSGVIPAIPLILIRPFLPESPQWAAKKAAGTLQRPSIAALFAPNLRRTTIITTLMFACSYGAAFGALQQVPSIVPGLPQVRSQTDDLPVPAAKKIEQETAATVNGYQEIGGLLGRFVLAALAVAIVSRRWLLRLFQWPGLVIVPLVFFFPARDNLELLKWGILLCGFFTVAQFSFWGNYLPRAFPLHLRGTGESFAANIGGRMIGTSFAAVTAWLTTMLPSGSTAIAAACVALFVYLAGSVLSFWLPEPMAEEA</sequence>
<proteinExistence type="predicted"/>
<dbReference type="InterPro" id="IPR036259">
    <property type="entry name" value="MFS_trans_sf"/>
</dbReference>
<evidence type="ECO:0000256" key="1">
    <source>
        <dbReference type="ARBA" id="ARBA00004141"/>
    </source>
</evidence>
<feature type="transmembrane region" description="Helical" evidence="5">
    <location>
        <begin position="324"/>
        <end position="342"/>
    </location>
</feature>
<dbReference type="PANTHER" id="PTHR23508:SF10">
    <property type="entry name" value="CARBOXYLIC ACID TRANSPORTER PROTEIN HOMOLOG"/>
    <property type="match status" value="1"/>
</dbReference>
<dbReference type="GO" id="GO:0005886">
    <property type="term" value="C:plasma membrane"/>
    <property type="evidence" value="ECO:0007669"/>
    <property type="project" value="TreeGrafter"/>
</dbReference>
<feature type="transmembrane region" description="Helical" evidence="5">
    <location>
        <begin position="113"/>
        <end position="132"/>
    </location>
</feature>
<dbReference type="InterPro" id="IPR011701">
    <property type="entry name" value="MFS"/>
</dbReference>
<evidence type="ECO:0000256" key="5">
    <source>
        <dbReference type="SAM" id="Phobius"/>
    </source>
</evidence>
<evidence type="ECO:0000313" key="8">
    <source>
        <dbReference type="Proteomes" id="UP000011529"/>
    </source>
</evidence>
<feature type="transmembrane region" description="Helical" evidence="5">
    <location>
        <begin position="210"/>
        <end position="232"/>
    </location>
</feature>